<proteinExistence type="predicted"/>
<feature type="chain" id="PRO_5045521514" evidence="1">
    <location>
        <begin position="26"/>
        <end position="667"/>
    </location>
</feature>
<feature type="domain" description="CHRD" evidence="2">
    <location>
        <begin position="487"/>
        <end position="622"/>
    </location>
</feature>
<sequence length="667" mass="69373">MRNLRISLASCAALLALSTTAPLHAALSSVAGIQSGTPPVLSEVTAAGNPANVAVSLATGFPLWYKDSNNLKLELCLDQTVVKQGGGTFIPCLTAEPFNGSPISFPNNFGPEAFYWAAVAVNPNLVSTVNGTPVAWNALLVMGQEAAFVNGISAEGNQAVFSRIRVRINVPVPGTYRVTHPFGTRDYVVAAGVTGVRDINQTQDLGLEITDTFLTSLSDAPLPPPFPQPTPPSLPFGLHGGIIDQDGKSIGPFLTPRTPLVTAANGAVYLADTGTVLAHNEVPINPGPFGDFFRIELVGDATGTIGSIPAGVILNPADNNQRVEINTFQVSGKLFNDGLNTAPIAHQVSVSTAMNTPVTIDVSQSVSDPISATNVHGINPQAIGIFVTPSDIRRSSSFITGKGATVRRFINTSTGKATLTYTPATGDTGLDSFQYVVQDTGGLISAPATVSVTVENLAVTSAVYRPKFNKWRIEGNSSSTASNLIVLASDPIAILSGANESPAVTTQASGTTSLAVGKESIDFTLNLAKLPSTKVTAVHVHYGAPGASGPVLFSLYDDLDGPFATPSTGRLTFGNLQQRADIGILTFTDAINAIMAGTTYVNVHTAANPSGEIRGQLVARPLGNAVVSSDGSWNYKRRSTINPLGVRGINAISSNGVRLLGIPLSIR</sequence>
<evidence type="ECO:0000313" key="3">
    <source>
        <dbReference type="EMBL" id="MBT1073204.1"/>
    </source>
</evidence>
<reference evidence="3 4" key="1">
    <citation type="submission" date="2021-05" db="EMBL/GenBank/DDBJ databases">
        <title>The draft genome of Geobacter chapellei DSM 13688.</title>
        <authorList>
            <person name="Xu Z."/>
            <person name="Masuda Y."/>
            <person name="Itoh H."/>
            <person name="Senoo K."/>
        </authorList>
    </citation>
    <scope>NUCLEOTIDE SEQUENCE [LARGE SCALE GENOMIC DNA]</scope>
    <source>
        <strain evidence="3 4">DSM 13688</strain>
    </source>
</reference>
<dbReference type="Pfam" id="PF07452">
    <property type="entry name" value="CHRD"/>
    <property type="match status" value="1"/>
</dbReference>
<organism evidence="3 4">
    <name type="scientific">Pelotalea chapellei</name>
    <dbReference type="NCBI Taxonomy" id="44671"/>
    <lineage>
        <taxon>Bacteria</taxon>
        <taxon>Pseudomonadati</taxon>
        <taxon>Thermodesulfobacteriota</taxon>
        <taxon>Desulfuromonadia</taxon>
        <taxon>Geobacterales</taxon>
        <taxon>Geobacteraceae</taxon>
        <taxon>Pelotalea</taxon>
    </lineage>
</organism>
<name>A0ABS5UBY3_9BACT</name>
<dbReference type="EMBL" id="JAHDYS010000018">
    <property type="protein sequence ID" value="MBT1073204.1"/>
    <property type="molecule type" value="Genomic_DNA"/>
</dbReference>
<dbReference type="Pfam" id="PF17963">
    <property type="entry name" value="Big_9"/>
    <property type="match status" value="1"/>
</dbReference>
<dbReference type="SMART" id="SM00754">
    <property type="entry name" value="CHRD"/>
    <property type="match status" value="1"/>
</dbReference>
<protein>
    <submittedName>
        <fullName evidence="3">CHRD domain-containing protein</fullName>
    </submittedName>
</protein>
<keyword evidence="1" id="KW-0732">Signal</keyword>
<evidence type="ECO:0000259" key="2">
    <source>
        <dbReference type="PROSITE" id="PS50933"/>
    </source>
</evidence>
<dbReference type="RefSeq" id="WP_214301012.1">
    <property type="nucleotide sequence ID" value="NZ_JAHDYS010000018.1"/>
</dbReference>
<gene>
    <name evidence="3" type="ORF">KJB30_15525</name>
</gene>
<comment type="caution">
    <text evidence="3">The sequence shown here is derived from an EMBL/GenBank/DDBJ whole genome shotgun (WGS) entry which is preliminary data.</text>
</comment>
<keyword evidence="4" id="KW-1185">Reference proteome</keyword>
<feature type="signal peptide" evidence="1">
    <location>
        <begin position="1"/>
        <end position="25"/>
    </location>
</feature>
<evidence type="ECO:0000256" key="1">
    <source>
        <dbReference type="SAM" id="SignalP"/>
    </source>
</evidence>
<dbReference type="InterPro" id="IPR010895">
    <property type="entry name" value="CHRD"/>
</dbReference>
<evidence type="ECO:0000313" key="4">
    <source>
        <dbReference type="Proteomes" id="UP000784128"/>
    </source>
</evidence>
<dbReference type="PROSITE" id="PS50933">
    <property type="entry name" value="CHRD"/>
    <property type="match status" value="1"/>
</dbReference>
<dbReference type="Proteomes" id="UP000784128">
    <property type="component" value="Unassembled WGS sequence"/>
</dbReference>
<accession>A0ABS5UBY3</accession>